<gene>
    <name evidence="2" type="ORF">AVDCRST_MAG68-4069</name>
</gene>
<evidence type="ECO:0000313" key="2">
    <source>
        <dbReference type="EMBL" id="CAA9356611.1"/>
    </source>
</evidence>
<keyword evidence="1" id="KW-0732">Signal</keyword>
<feature type="chain" id="PRO_5026814529" evidence="1">
    <location>
        <begin position="31"/>
        <end position="66"/>
    </location>
</feature>
<accession>A0A6J4MIV6</accession>
<reference evidence="2" key="1">
    <citation type="submission" date="2020-02" db="EMBL/GenBank/DDBJ databases">
        <authorList>
            <person name="Meier V. D."/>
        </authorList>
    </citation>
    <scope>NUCLEOTIDE SEQUENCE</scope>
    <source>
        <strain evidence="2">AVDCRST_MAG68</strain>
    </source>
</reference>
<sequence length="66" mass="6775">MTQTLSRVRNAIFAAAVTAAMGFGATQALAAPQVEGAKPGTCSKICEPECGGFGGEYMYGRCYCCG</sequence>
<dbReference type="AlphaFoldDB" id="A0A6J4MIV6"/>
<organism evidence="2">
    <name type="scientific">uncultured Gemmatimonadota bacterium</name>
    <dbReference type="NCBI Taxonomy" id="203437"/>
    <lineage>
        <taxon>Bacteria</taxon>
        <taxon>Pseudomonadati</taxon>
        <taxon>Gemmatimonadota</taxon>
        <taxon>environmental samples</taxon>
    </lineage>
</organism>
<evidence type="ECO:0000256" key="1">
    <source>
        <dbReference type="SAM" id="SignalP"/>
    </source>
</evidence>
<protein>
    <submittedName>
        <fullName evidence="2">Uncharacterized protein</fullName>
    </submittedName>
</protein>
<name>A0A6J4MIV6_9BACT</name>
<dbReference type="EMBL" id="CADCTW010000188">
    <property type="protein sequence ID" value="CAA9356611.1"/>
    <property type="molecule type" value="Genomic_DNA"/>
</dbReference>
<feature type="signal peptide" evidence="1">
    <location>
        <begin position="1"/>
        <end position="30"/>
    </location>
</feature>
<proteinExistence type="predicted"/>